<dbReference type="Pfam" id="PF00379">
    <property type="entry name" value="Chitin_bind_4"/>
    <property type="match status" value="1"/>
</dbReference>
<comment type="caution">
    <text evidence="4">The sequence shown here is derived from an EMBL/GenBank/DDBJ whole genome shotgun (WGS) entry which is preliminary data.</text>
</comment>
<sequence>EPNFPQHIHNTMKLVILCCLAAAALAHPQGYAAPPRYEGGSGSQESAEIITDDRVNPDAYGKYSFDVETTNGIRRSESGAPVSNGASGQIGQVAFTFPNGEDFELSFVADENGYQPQSPFLPVAPAFPHPIPDFVLEQIEFARNNPIESRETYG</sequence>
<dbReference type="InterPro" id="IPR000618">
    <property type="entry name" value="Insect_cuticle"/>
</dbReference>
<gene>
    <name evidence="4" type="ORF">MNOR_LOCUS1454</name>
</gene>
<dbReference type="EMBL" id="CAXKWB010000388">
    <property type="protein sequence ID" value="CAL4060531.1"/>
    <property type="molecule type" value="Genomic_DNA"/>
</dbReference>
<accession>A0AAV2PLS9</accession>
<dbReference type="GO" id="GO:0008010">
    <property type="term" value="F:structural constituent of chitin-based larval cuticle"/>
    <property type="evidence" value="ECO:0007669"/>
    <property type="project" value="TreeGrafter"/>
</dbReference>
<proteinExistence type="predicted"/>
<dbReference type="GO" id="GO:0062129">
    <property type="term" value="C:chitin-based extracellular matrix"/>
    <property type="evidence" value="ECO:0007669"/>
    <property type="project" value="TreeGrafter"/>
</dbReference>
<evidence type="ECO:0000256" key="2">
    <source>
        <dbReference type="PROSITE-ProRule" id="PRU00497"/>
    </source>
</evidence>
<feature type="chain" id="PRO_5043774578" evidence="3">
    <location>
        <begin position="27"/>
        <end position="154"/>
    </location>
</feature>
<organism evidence="4 5">
    <name type="scientific">Meganyctiphanes norvegica</name>
    <name type="common">Northern krill</name>
    <name type="synonym">Thysanopoda norvegica</name>
    <dbReference type="NCBI Taxonomy" id="48144"/>
    <lineage>
        <taxon>Eukaryota</taxon>
        <taxon>Metazoa</taxon>
        <taxon>Ecdysozoa</taxon>
        <taxon>Arthropoda</taxon>
        <taxon>Crustacea</taxon>
        <taxon>Multicrustacea</taxon>
        <taxon>Malacostraca</taxon>
        <taxon>Eumalacostraca</taxon>
        <taxon>Eucarida</taxon>
        <taxon>Euphausiacea</taxon>
        <taxon>Euphausiidae</taxon>
        <taxon>Meganyctiphanes</taxon>
    </lineage>
</organism>
<keyword evidence="5" id="KW-1185">Reference proteome</keyword>
<keyword evidence="3" id="KW-0732">Signal</keyword>
<dbReference type="AlphaFoldDB" id="A0AAV2PLS9"/>
<feature type="non-terminal residue" evidence="4">
    <location>
        <position position="1"/>
    </location>
</feature>
<evidence type="ECO:0000313" key="4">
    <source>
        <dbReference type="EMBL" id="CAL4060531.1"/>
    </source>
</evidence>
<evidence type="ECO:0000313" key="5">
    <source>
        <dbReference type="Proteomes" id="UP001497623"/>
    </source>
</evidence>
<protein>
    <submittedName>
        <fullName evidence="4">Uncharacterized protein</fullName>
    </submittedName>
</protein>
<keyword evidence="1 2" id="KW-0193">Cuticle</keyword>
<evidence type="ECO:0000256" key="1">
    <source>
        <dbReference type="ARBA" id="ARBA00022460"/>
    </source>
</evidence>
<dbReference type="InterPro" id="IPR050468">
    <property type="entry name" value="Cuticle_Struct_Prot"/>
</dbReference>
<dbReference type="PROSITE" id="PS51155">
    <property type="entry name" value="CHIT_BIND_RR_2"/>
    <property type="match status" value="1"/>
</dbReference>
<dbReference type="PANTHER" id="PTHR10380">
    <property type="entry name" value="CUTICLE PROTEIN"/>
    <property type="match status" value="1"/>
</dbReference>
<dbReference type="PANTHER" id="PTHR10380:SF173">
    <property type="entry name" value="CUTICULAR PROTEIN 47EF, ISOFORM C-RELATED"/>
    <property type="match status" value="1"/>
</dbReference>
<dbReference type="InterPro" id="IPR031311">
    <property type="entry name" value="CHIT_BIND_RR_consensus"/>
</dbReference>
<evidence type="ECO:0000256" key="3">
    <source>
        <dbReference type="SAM" id="SignalP"/>
    </source>
</evidence>
<reference evidence="4 5" key="1">
    <citation type="submission" date="2024-05" db="EMBL/GenBank/DDBJ databases">
        <authorList>
            <person name="Wallberg A."/>
        </authorList>
    </citation>
    <scope>NUCLEOTIDE SEQUENCE [LARGE SCALE GENOMIC DNA]</scope>
</reference>
<dbReference type="Proteomes" id="UP001497623">
    <property type="component" value="Unassembled WGS sequence"/>
</dbReference>
<dbReference type="PROSITE" id="PS00233">
    <property type="entry name" value="CHIT_BIND_RR_1"/>
    <property type="match status" value="1"/>
</dbReference>
<feature type="signal peptide" evidence="3">
    <location>
        <begin position="1"/>
        <end position="26"/>
    </location>
</feature>
<name>A0AAV2PLS9_MEGNR</name>